<dbReference type="HOGENOM" id="CLU_2570052_0_0_9"/>
<dbReference type="KEGG" id="mta:Moth_0396"/>
<reference evidence="3" key="1">
    <citation type="submission" date="2005-12" db="EMBL/GenBank/DDBJ databases">
        <title>Complete sequence of Moorella thermoacetica ATCC 39073.</title>
        <authorList>
            <consortium name="US DOE Joint Genome Institute"/>
            <person name="Copeland A."/>
            <person name="Lucas S."/>
            <person name="Lapidus A."/>
            <person name="Barry K."/>
            <person name="Detter J.C."/>
            <person name="Glavina T."/>
            <person name="Hammon N."/>
            <person name="Israni S."/>
            <person name="Pitluck S."/>
            <person name="Chertkov O."/>
            <person name="Saunders E.H."/>
            <person name="Brettin T."/>
            <person name="Bruce D."/>
            <person name="Han C."/>
            <person name="Tapia R."/>
            <person name="Gilna P."/>
            <person name="Schmutz J."/>
            <person name="Larimer F."/>
            <person name="Land M."/>
            <person name="Kyrpides N."/>
            <person name="Anderson I."/>
            <person name="Richardson P."/>
            <person name="Ragsdale S."/>
        </authorList>
    </citation>
    <scope>NUCLEOTIDE SEQUENCE</scope>
    <source>
        <strain evidence="3">ATCC 39073</strain>
    </source>
</reference>
<feature type="region of interest" description="Disordered" evidence="1">
    <location>
        <begin position="45"/>
        <end position="81"/>
    </location>
</feature>
<keyword evidence="2" id="KW-0812">Transmembrane</keyword>
<keyword evidence="2" id="KW-1133">Transmembrane helix</keyword>
<proteinExistence type="predicted"/>
<feature type="compositionally biased region" description="Basic and acidic residues" evidence="1">
    <location>
        <begin position="46"/>
        <end position="81"/>
    </location>
</feature>
<feature type="transmembrane region" description="Helical" evidence="2">
    <location>
        <begin position="6"/>
        <end position="29"/>
    </location>
</feature>
<name>Q2RLF9_MOOTA</name>
<organism evidence="3">
    <name type="scientific">Moorella thermoacetica (strain ATCC 39073 / JCM 9320)</name>
    <dbReference type="NCBI Taxonomy" id="264732"/>
    <lineage>
        <taxon>Bacteria</taxon>
        <taxon>Bacillati</taxon>
        <taxon>Bacillota</taxon>
        <taxon>Clostridia</taxon>
        <taxon>Neomoorellales</taxon>
        <taxon>Neomoorellaceae</taxon>
        <taxon>Neomoorella</taxon>
    </lineage>
</organism>
<dbReference type="AlphaFoldDB" id="Q2RLF9"/>
<evidence type="ECO:0000313" key="3">
    <source>
        <dbReference type="EMBL" id="ABC18730.1"/>
    </source>
</evidence>
<sequence length="81" mass="9101">MKEVISVKVVFLVAMLLATWFLIITGVLYGQISFYKHHKQGLLPRGEGERGVHPGSEEVHRPGGCRPDIKGNTSDERWNRG</sequence>
<keyword evidence="2" id="KW-0472">Membrane</keyword>
<evidence type="ECO:0000256" key="1">
    <source>
        <dbReference type="SAM" id="MobiDB-lite"/>
    </source>
</evidence>
<evidence type="ECO:0000256" key="2">
    <source>
        <dbReference type="SAM" id="Phobius"/>
    </source>
</evidence>
<dbReference type="PATRIC" id="fig|264732.11.peg.430"/>
<dbReference type="EMBL" id="CP000232">
    <property type="protein sequence ID" value="ABC18730.1"/>
    <property type="molecule type" value="Genomic_DNA"/>
</dbReference>
<gene>
    <name evidence="3" type="ordered locus">Moth_0396</name>
</gene>
<accession>Q2RLF9</accession>
<protein>
    <submittedName>
        <fullName evidence="3">Uncharacterized protein</fullName>
    </submittedName>
</protein>
<dbReference type="EnsemblBacteria" id="ABC18730">
    <property type="protein sequence ID" value="ABC18730"/>
    <property type="gene ID" value="Moth_0396"/>
</dbReference>